<keyword evidence="4" id="KW-0805">Transcription regulation</keyword>
<reference evidence="12" key="1">
    <citation type="journal article" date="2020" name="Nat. Commun.">
        <title>Large-scale genome sequencing of mycorrhizal fungi provides insights into the early evolution of symbiotic traits.</title>
        <authorList>
            <person name="Miyauchi S."/>
            <person name="Kiss E."/>
            <person name="Kuo A."/>
            <person name="Drula E."/>
            <person name="Kohler A."/>
            <person name="Sanchez-Garcia M."/>
            <person name="Morin E."/>
            <person name="Andreopoulos B."/>
            <person name="Barry K.W."/>
            <person name="Bonito G."/>
            <person name="Buee M."/>
            <person name="Carver A."/>
            <person name="Chen C."/>
            <person name="Cichocki N."/>
            <person name="Clum A."/>
            <person name="Culley D."/>
            <person name="Crous P.W."/>
            <person name="Fauchery L."/>
            <person name="Girlanda M."/>
            <person name="Hayes R.D."/>
            <person name="Keri Z."/>
            <person name="LaButti K."/>
            <person name="Lipzen A."/>
            <person name="Lombard V."/>
            <person name="Magnuson J."/>
            <person name="Maillard F."/>
            <person name="Murat C."/>
            <person name="Nolan M."/>
            <person name="Ohm R.A."/>
            <person name="Pangilinan J."/>
            <person name="Pereira M.F."/>
            <person name="Perotto S."/>
            <person name="Peter M."/>
            <person name="Pfister S."/>
            <person name="Riley R."/>
            <person name="Sitrit Y."/>
            <person name="Stielow J.B."/>
            <person name="Szollosi G."/>
            <person name="Zifcakova L."/>
            <person name="Stursova M."/>
            <person name="Spatafora J.W."/>
            <person name="Tedersoo L."/>
            <person name="Vaario L.M."/>
            <person name="Yamada A."/>
            <person name="Yan M."/>
            <person name="Wang P."/>
            <person name="Xu J."/>
            <person name="Bruns T."/>
            <person name="Baldrian P."/>
            <person name="Vilgalys R."/>
            <person name="Dunand C."/>
            <person name="Henrissat B."/>
            <person name="Grigoriev I.V."/>
            <person name="Hibbett D."/>
            <person name="Nagy L.G."/>
            <person name="Martin F.M."/>
        </authorList>
    </citation>
    <scope>NUCLEOTIDE SEQUENCE</scope>
    <source>
        <strain evidence="12">UH-Tt-Lm1</strain>
    </source>
</reference>
<feature type="compositionally biased region" description="Low complexity" evidence="9">
    <location>
        <begin position="585"/>
        <end position="595"/>
    </location>
</feature>
<feature type="compositionally biased region" description="Acidic residues" evidence="9">
    <location>
        <begin position="707"/>
        <end position="719"/>
    </location>
</feature>
<accession>A0A9P6H640</accession>
<feature type="region of interest" description="Disordered" evidence="9">
    <location>
        <begin position="122"/>
        <end position="155"/>
    </location>
</feature>
<keyword evidence="2" id="KW-0677">Repeat</keyword>
<dbReference type="InterPro" id="IPR037382">
    <property type="entry name" value="Rsc/polybromo"/>
</dbReference>
<keyword evidence="5 8" id="KW-0103">Bromodomain</keyword>
<gene>
    <name evidence="12" type="ORF">BJ322DRAFT_1166765</name>
</gene>
<dbReference type="AlphaFoldDB" id="A0A9P6H640"/>
<evidence type="ECO:0000256" key="1">
    <source>
        <dbReference type="ARBA" id="ARBA00004123"/>
    </source>
</evidence>
<keyword evidence="3" id="KW-0156">Chromatin regulator</keyword>
<feature type="compositionally biased region" description="Polar residues" evidence="9">
    <location>
        <begin position="144"/>
        <end position="154"/>
    </location>
</feature>
<dbReference type="Gene3D" id="1.20.920.10">
    <property type="entry name" value="Bromodomain-like"/>
    <property type="match status" value="2"/>
</dbReference>
<comment type="caution">
    <text evidence="12">The sequence shown here is derived from an EMBL/GenBank/DDBJ whole genome shotgun (WGS) entry which is preliminary data.</text>
</comment>
<keyword evidence="6" id="KW-0804">Transcription</keyword>
<dbReference type="InterPro" id="IPR001487">
    <property type="entry name" value="Bromodomain"/>
</dbReference>
<evidence type="ECO:0000256" key="6">
    <source>
        <dbReference type="ARBA" id="ARBA00023163"/>
    </source>
</evidence>
<dbReference type="EMBL" id="WIUZ02000018">
    <property type="protein sequence ID" value="KAF9779786.1"/>
    <property type="molecule type" value="Genomic_DNA"/>
</dbReference>
<evidence type="ECO:0000256" key="8">
    <source>
        <dbReference type="PROSITE-ProRule" id="PRU00035"/>
    </source>
</evidence>
<dbReference type="Gene3D" id="2.30.30.490">
    <property type="match status" value="1"/>
</dbReference>
<organism evidence="12 13">
    <name type="scientific">Thelephora terrestris</name>
    <dbReference type="NCBI Taxonomy" id="56493"/>
    <lineage>
        <taxon>Eukaryota</taxon>
        <taxon>Fungi</taxon>
        <taxon>Dikarya</taxon>
        <taxon>Basidiomycota</taxon>
        <taxon>Agaricomycotina</taxon>
        <taxon>Agaricomycetes</taxon>
        <taxon>Thelephorales</taxon>
        <taxon>Thelephoraceae</taxon>
        <taxon>Thelephora</taxon>
    </lineage>
</organism>
<dbReference type="InterPro" id="IPR036427">
    <property type="entry name" value="Bromodomain-like_sf"/>
</dbReference>
<feature type="region of interest" description="Disordered" evidence="9">
    <location>
        <begin position="511"/>
        <end position="622"/>
    </location>
</feature>
<evidence type="ECO:0000256" key="4">
    <source>
        <dbReference type="ARBA" id="ARBA00023015"/>
    </source>
</evidence>
<evidence type="ECO:0000256" key="2">
    <source>
        <dbReference type="ARBA" id="ARBA00022737"/>
    </source>
</evidence>
<protein>
    <submittedName>
        <fullName evidence="12">Bromeodomain-containing protein</fullName>
    </submittedName>
</protein>
<dbReference type="PRINTS" id="PR00503">
    <property type="entry name" value="BROMODOMAIN"/>
</dbReference>
<dbReference type="GO" id="GO:0006368">
    <property type="term" value="P:transcription elongation by RNA polymerase II"/>
    <property type="evidence" value="ECO:0007669"/>
    <property type="project" value="TreeGrafter"/>
</dbReference>
<feature type="compositionally biased region" description="Basic and acidic residues" evidence="9">
    <location>
        <begin position="695"/>
        <end position="706"/>
    </location>
</feature>
<evidence type="ECO:0000259" key="11">
    <source>
        <dbReference type="PROSITE" id="PS51038"/>
    </source>
</evidence>
<dbReference type="InterPro" id="IPR001025">
    <property type="entry name" value="BAH_dom"/>
</dbReference>
<comment type="subcellular location">
    <subcellularLocation>
        <location evidence="1">Nucleus</location>
    </subcellularLocation>
</comment>
<feature type="domain" description="Bromo" evidence="10">
    <location>
        <begin position="27"/>
        <end position="97"/>
    </location>
</feature>
<evidence type="ECO:0000256" key="5">
    <source>
        <dbReference type="ARBA" id="ARBA00023117"/>
    </source>
</evidence>
<dbReference type="InterPro" id="IPR043151">
    <property type="entry name" value="BAH_sf"/>
</dbReference>
<evidence type="ECO:0000313" key="13">
    <source>
        <dbReference type="Proteomes" id="UP000736335"/>
    </source>
</evidence>
<name>A0A9P6H640_9AGAM</name>
<dbReference type="Pfam" id="PF00439">
    <property type="entry name" value="Bromodomain"/>
    <property type="match status" value="2"/>
</dbReference>
<evidence type="ECO:0000313" key="12">
    <source>
        <dbReference type="EMBL" id="KAF9779786.1"/>
    </source>
</evidence>
<sequence length="745" mass="83298">MPLSPVQITAANEVIHILCTTPAGPRSKRKLGEMFLELVDKDDFPEYYEVIQDPKCLNGVLADLRANRFKDAQAVYDDLNLIFLNALHYNREESQIAKDANALKGVLEAEWTRRPVLPPLTRQTSVNQRRASSEVDIDGGMSESEPTNETSRVAQSDEIVQQLEKSVPRWEGFGPSGWSTTIQLAGGLPIVEQIREYKDARHVLAGTRLSVILDAVPDMDPKLNFPQVRPISLTLIETRLRAGEYENPQEFDREMHELFLKGRRFYEAGSDTYGNILLLQRFYQALTSASPPSGPPYKTTTNWASLPAGPGKAKPLNAAEGEFSRAVTTFRVSTKERKFVEEVEYRGWKIRVADWLHLCNPDDPSKPIIGQVFKCYELEEPARMGQLGVTVCWYYRPEQTIHPPHRQFWEAEVFKTSHFADHPLDDIIEKIACQFTARHIRGRPRPPVWYPGFPLYVCDSRYNDRERIFVKIKNWNSCVPEEVRKSADFMPIYPFEAPVFPKRYPSPFLNGGRGTGGLGESMEKAEGDKHEGGGIGRKRPRKGAGGTSTVNQTDYAGPSKGLYVGPPTPVTTGPGSTSLLSVPLTATTSTGTGSTPVYQYQPSLAVQPQRTVSSQGGKPNEDRSMLSAVGGLSVVGSQNVILEKLPPETAKHFDRDPQTNEVLWFASPPVDVAPPVQKPRHSFAYLNHLAKKRKLELEREKERDEREGEDAGMDVDAEEPSSSVDAPPKISVDEAWRKAVRAQFS</sequence>
<evidence type="ECO:0000256" key="3">
    <source>
        <dbReference type="ARBA" id="ARBA00022853"/>
    </source>
</evidence>
<dbReference type="SMART" id="SM00297">
    <property type="entry name" value="BROMO"/>
    <property type="match status" value="1"/>
</dbReference>
<evidence type="ECO:0000256" key="7">
    <source>
        <dbReference type="ARBA" id="ARBA00023242"/>
    </source>
</evidence>
<feature type="region of interest" description="Disordered" evidence="9">
    <location>
        <begin position="694"/>
        <end position="732"/>
    </location>
</feature>
<dbReference type="Proteomes" id="UP000736335">
    <property type="component" value="Unassembled WGS sequence"/>
</dbReference>
<keyword evidence="7" id="KW-0539">Nucleus</keyword>
<dbReference type="PANTHER" id="PTHR16062:SF21">
    <property type="entry name" value="CHROMATIN STRUCTURE-REMODELING COMPLEX SUBUNIT RSC1-RELATED"/>
    <property type="match status" value="1"/>
</dbReference>
<dbReference type="GO" id="GO:0016586">
    <property type="term" value="C:RSC-type complex"/>
    <property type="evidence" value="ECO:0007669"/>
    <property type="project" value="InterPro"/>
</dbReference>
<dbReference type="CDD" id="cd04717">
    <property type="entry name" value="BAH_polybromo"/>
    <property type="match status" value="1"/>
</dbReference>
<dbReference type="Pfam" id="PF01426">
    <property type="entry name" value="BAH"/>
    <property type="match status" value="1"/>
</dbReference>
<dbReference type="PANTHER" id="PTHR16062">
    <property type="entry name" value="SWI/SNF-RELATED"/>
    <property type="match status" value="1"/>
</dbReference>
<feature type="compositionally biased region" description="Basic and acidic residues" evidence="9">
    <location>
        <begin position="521"/>
        <end position="532"/>
    </location>
</feature>
<feature type="domain" description="BAH" evidence="11">
    <location>
        <begin position="348"/>
        <end position="473"/>
    </location>
</feature>
<dbReference type="PROSITE" id="PS50014">
    <property type="entry name" value="BROMODOMAIN_2"/>
    <property type="match status" value="1"/>
</dbReference>
<feature type="compositionally biased region" description="Polar residues" evidence="9">
    <location>
        <begin position="596"/>
        <end position="617"/>
    </location>
</feature>
<dbReference type="OrthoDB" id="1742084at2759"/>
<dbReference type="SMART" id="SM00439">
    <property type="entry name" value="BAH"/>
    <property type="match status" value="1"/>
</dbReference>
<reference evidence="12" key="2">
    <citation type="submission" date="2020-11" db="EMBL/GenBank/DDBJ databases">
        <authorList>
            <consortium name="DOE Joint Genome Institute"/>
            <person name="Kuo A."/>
            <person name="Miyauchi S."/>
            <person name="Kiss E."/>
            <person name="Drula E."/>
            <person name="Kohler A."/>
            <person name="Sanchez-Garcia M."/>
            <person name="Andreopoulos B."/>
            <person name="Barry K.W."/>
            <person name="Bonito G."/>
            <person name="Buee M."/>
            <person name="Carver A."/>
            <person name="Chen C."/>
            <person name="Cichocki N."/>
            <person name="Clum A."/>
            <person name="Culley D."/>
            <person name="Crous P.W."/>
            <person name="Fauchery L."/>
            <person name="Girlanda M."/>
            <person name="Hayes R."/>
            <person name="Keri Z."/>
            <person name="Labutti K."/>
            <person name="Lipzen A."/>
            <person name="Lombard V."/>
            <person name="Magnuson J."/>
            <person name="Maillard F."/>
            <person name="Morin E."/>
            <person name="Murat C."/>
            <person name="Nolan M."/>
            <person name="Ohm R."/>
            <person name="Pangilinan J."/>
            <person name="Pereira M."/>
            <person name="Perotto S."/>
            <person name="Peter M."/>
            <person name="Riley R."/>
            <person name="Sitrit Y."/>
            <person name="Stielow B."/>
            <person name="Szollosi G."/>
            <person name="Zifcakova L."/>
            <person name="Stursova M."/>
            <person name="Spatafora J.W."/>
            <person name="Tedersoo L."/>
            <person name="Vaario L.-M."/>
            <person name="Yamada A."/>
            <person name="Yan M."/>
            <person name="Wang P."/>
            <person name="Xu J."/>
            <person name="Bruns T."/>
            <person name="Baldrian P."/>
            <person name="Vilgalys R."/>
            <person name="Henrissat B."/>
            <person name="Grigoriev I.V."/>
            <person name="Hibbett D."/>
            <person name="Nagy L.G."/>
            <person name="Martin F.M."/>
        </authorList>
    </citation>
    <scope>NUCLEOTIDE SEQUENCE</scope>
    <source>
        <strain evidence="12">UH-Tt-Lm1</strain>
    </source>
</reference>
<evidence type="ECO:0000259" key="10">
    <source>
        <dbReference type="PROSITE" id="PS50014"/>
    </source>
</evidence>
<proteinExistence type="predicted"/>
<dbReference type="CDD" id="cd04369">
    <property type="entry name" value="Bromodomain"/>
    <property type="match status" value="2"/>
</dbReference>
<dbReference type="SUPFAM" id="SSF47370">
    <property type="entry name" value="Bromodomain"/>
    <property type="match status" value="2"/>
</dbReference>
<dbReference type="PROSITE" id="PS51038">
    <property type="entry name" value="BAH"/>
    <property type="match status" value="1"/>
</dbReference>
<dbReference type="GO" id="GO:0006338">
    <property type="term" value="P:chromatin remodeling"/>
    <property type="evidence" value="ECO:0007669"/>
    <property type="project" value="InterPro"/>
</dbReference>
<dbReference type="GO" id="GO:0003682">
    <property type="term" value="F:chromatin binding"/>
    <property type="evidence" value="ECO:0007669"/>
    <property type="project" value="InterPro"/>
</dbReference>
<evidence type="ECO:0000256" key="9">
    <source>
        <dbReference type="SAM" id="MobiDB-lite"/>
    </source>
</evidence>
<keyword evidence="13" id="KW-1185">Reference proteome</keyword>